<sequence>MKKIYIIEDKNRGASKVGVSKNPIKRLCTCQTHNPGVLQLVFTSKLLQASVAFKLESYIHGLLKCHGLHLHGEWFKTTKKLIGITADVASQYNSDAQHVCPQHDVSLQRAQTKQDAATRRATRRENKRREQEEKKRRKQEQTHHKEEEKKRKRQEAQQIAENVIRLCQFDASQCTTSIKIKEKKDQLVPVMQKMYPQKQFRTYKELIGRMIHVINNFSNKNLSKIKITRVPIPGSQCRVKCKRTKSGTSTRKRRRRVFHYQLLPIKKLK</sequence>
<protein>
    <recommendedName>
        <fullName evidence="3">GIY-YIG domain-containing protein</fullName>
    </recommendedName>
</protein>
<evidence type="ECO:0000256" key="1">
    <source>
        <dbReference type="SAM" id="MobiDB-lite"/>
    </source>
</evidence>
<dbReference type="Pfam" id="PF13455">
    <property type="entry name" value="MUG113"/>
    <property type="match status" value="1"/>
</dbReference>
<feature type="compositionally biased region" description="Basic and acidic residues" evidence="1">
    <location>
        <begin position="123"/>
        <end position="149"/>
    </location>
</feature>
<reference evidence="2" key="1">
    <citation type="journal article" date="2020" name="Nature">
        <title>Giant virus diversity and host interactions through global metagenomics.</title>
        <authorList>
            <person name="Schulz F."/>
            <person name="Roux S."/>
            <person name="Paez-Espino D."/>
            <person name="Jungbluth S."/>
            <person name="Walsh D.A."/>
            <person name="Denef V.J."/>
            <person name="McMahon K.D."/>
            <person name="Konstantinidis K.T."/>
            <person name="Eloe-Fadrosh E.A."/>
            <person name="Kyrpides N.C."/>
            <person name="Woyke T."/>
        </authorList>
    </citation>
    <scope>NUCLEOTIDE SEQUENCE</scope>
    <source>
        <strain evidence="2">GVMAG-M-3300018080-19</strain>
    </source>
</reference>
<dbReference type="AlphaFoldDB" id="A0A6C0BR84"/>
<name>A0A6C0BR84_9ZZZZ</name>
<accession>A0A6C0BR84</accession>
<evidence type="ECO:0008006" key="3">
    <source>
        <dbReference type="Google" id="ProtNLM"/>
    </source>
</evidence>
<evidence type="ECO:0000313" key="2">
    <source>
        <dbReference type="EMBL" id="QHS93773.1"/>
    </source>
</evidence>
<dbReference type="EMBL" id="MN739209">
    <property type="protein sequence ID" value="QHS93773.1"/>
    <property type="molecule type" value="Genomic_DNA"/>
</dbReference>
<organism evidence="2">
    <name type="scientific">viral metagenome</name>
    <dbReference type="NCBI Taxonomy" id="1070528"/>
    <lineage>
        <taxon>unclassified sequences</taxon>
        <taxon>metagenomes</taxon>
        <taxon>organismal metagenomes</taxon>
    </lineage>
</organism>
<proteinExistence type="predicted"/>
<feature type="region of interest" description="Disordered" evidence="1">
    <location>
        <begin position="104"/>
        <end position="154"/>
    </location>
</feature>